<evidence type="ECO:0000313" key="3">
    <source>
        <dbReference type="Proteomes" id="UP001432322"/>
    </source>
</evidence>
<accession>A0AAV5UXZ5</accession>
<keyword evidence="1" id="KW-1133">Transmembrane helix</keyword>
<proteinExistence type="predicted"/>
<feature type="non-terminal residue" evidence="2">
    <location>
        <position position="109"/>
    </location>
</feature>
<comment type="caution">
    <text evidence="2">The sequence shown here is derived from an EMBL/GenBank/DDBJ whole genome shotgun (WGS) entry which is preliminary data.</text>
</comment>
<keyword evidence="1" id="KW-0812">Transmembrane</keyword>
<evidence type="ECO:0000313" key="2">
    <source>
        <dbReference type="EMBL" id="GMT11063.1"/>
    </source>
</evidence>
<dbReference type="AlphaFoldDB" id="A0AAV5UXZ5"/>
<sequence length="109" mass="12474">VTSPQEGRRGCIFIIFLVITIPFRLAVFLSSDVIGIGDVIATIRANLVVGSLFFGSPEVCNRICSRSPCSSHLFRFLHFFHLNFTLFFLYRFIICLFLLILHFLHFLSS</sequence>
<keyword evidence="1" id="KW-0472">Membrane</keyword>
<evidence type="ECO:0008006" key="4">
    <source>
        <dbReference type="Google" id="ProtNLM"/>
    </source>
</evidence>
<name>A0AAV5UXZ5_9BILA</name>
<feature type="non-terminal residue" evidence="2">
    <location>
        <position position="1"/>
    </location>
</feature>
<dbReference type="Proteomes" id="UP001432322">
    <property type="component" value="Unassembled WGS sequence"/>
</dbReference>
<organism evidence="2 3">
    <name type="scientific">Pristionchus fissidentatus</name>
    <dbReference type="NCBI Taxonomy" id="1538716"/>
    <lineage>
        <taxon>Eukaryota</taxon>
        <taxon>Metazoa</taxon>
        <taxon>Ecdysozoa</taxon>
        <taxon>Nematoda</taxon>
        <taxon>Chromadorea</taxon>
        <taxon>Rhabditida</taxon>
        <taxon>Rhabditina</taxon>
        <taxon>Diplogasteromorpha</taxon>
        <taxon>Diplogasteroidea</taxon>
        <taxon>Neodiplogasteridae</taxon>
        <taxon>Pristionchus</taxon>
    </lineage>
</organism>
<reference evidence="2" key="1">
    <citation type="submission" date="2023-10" db="EMBL/GenBank/DDBJ databases">
        <title>Genome assembly of Pristionchus species.</title>
        <authorList>
            <person name="Yoshida K."/>
            <person name="Sommer R.J."/>
        </authorList>
    </citation>
    <scope>NUCLEOTIDE SEQUENCE</scope>
    <source>
        <strain evidence="2">RS5133</strain>
    </source>
</reference>
<gene>
    <name evidence="2" type="ORF">PFISCL1PPCAC_2360</name>
</gene>
<dbReference type="EMBL" id="BTSY01000001">
    <property type="protein sequence ID" value="GMT11063.1"/>
    <property type="molecule type" value="Genomic_DNA"/>
</dbReference>
<feature type="transmembrane region" description="Helical" evidence="1">
    <location>
        <begin position="76"/>
        <end position="104"/>
    </location>
</feature>
<feature type="transmembrane region" description="Helical" evidence="1">
    <location>
        <begin position="12"/>
        <end position="29"/>
    </location>
</feature>
<protein>
    <recommendedName>
        <fullName evidence="4">G protein-coupled receptor</fullName>
    </recommendedName>
</protein>
<keyword evidence="3" id="KW-1185">Reference proteome</keyword>
<evidence type="ECO:0000256" key="1">
    <source>
        <dbReference type="SAM" id="Phobius"/>
    </source>
</evidence>